<keyword evidence="2" id="KW-1185">Reference proteome</keyword>
<protein>
    <submittedName>
        <fullName evidence="1">Uncharacterized protein</fullName>
    </submittedName>
</protein>
<sequence length="104" mass="12039">MEEEGRHDSVFVQVHYNVVTEPRCDFNQLPSDVPFVCYKKVSTIEELLRVIEYNGPYPRPHVRIDYEETGLARRGVFGNLARENEREKEELGSKIPRGIAAFSL</sequence>
<proteinExistence type="predicted"/>
<dbReference type="OrthoDB" id="10482234at2759"/>
<comment type="caution">
    <text evidence="1">The sequence shown here is derived from an EMBL/GenBank/DDBJ whole genome shotgun (WGS) entry which is preliminary data.</text>
</comment>
<gene>
    <name evidence="1" type="ORF">Pyn_10865</name>
</gene>
<organism evidence="1 2">
    <name type="scientific">Prunus yedoensis var. nudiflora</name>
    <dbReference type="NCBI Taxonomy" id="2094558"/>
    <lineage>
        <taxon>Eukaryota</taxon>
        <taxon>Viridiplantae</taxon>
        <taxon>Streptophyta</taxon>
        <taxon>Embryophyta</taxon>
        <taxon>Tracheophyta</taxon>
        <taxon>Spermatophyta</taxon>
        <taxon>Magnoliopsida</taxon>
        <taxon>eudicotyledons</taxon>
        <taxon>Gunneridae</taxon>
        <taxon>Pentapetalae</taxon>
        <taxon>rosids</taxon>
        <taxon>fabids</taxon>
        <taxon>Rosales</taxon>
        <taxon>Rosaceae</taxon>
        <taxon>Amygdaloideae</taxon>
        <taxon>Amygdaleae</taxon>
        <taxon>Prunus</taxon>
    </lineage>
</organism>
<name>A0A314Z0A7_PRUYE</name>
<evidence type="ECO:0000313" key="1">
    <source>
        <dbReference type="EMBL" id="PQQ12269.1"/>
    </source>
</evidence>
<evidence type="ECO:0000313" key="2">
    <source>
        <dbReference type="Proteomes" id="UP000250321"/>
    </source>
</evidence>
<dbReference type="Proteomes" id="UP000250321">
    <property type="component" value="Unassembled WGS sequence"/>
</dbReference>
<reference evidence="1 2" key="1">
    <citation type="submission" date="2018-02" db="EMBL/GenBank/DDBJ databases">
        <title>Draft genome of wild Prunus yedoensis var. nudiflora.</title>
        <authorList>
            <person name="Baek S."/>
            <person name="Kim J.-H."/>
            <person name="Choi K."/>
            <person name="Kim G.-B."/>
            <person name="Cho A."/>
            <person name="Jang H."/>
            <person name="Shin C.-H."/>
            <person name="Yu H.-J."/>
            <person name="Mun J.-H."/>
        </authorList>
    </citation>
    <scope>NUCLEOTIDE SEQUENCE [LARGE SCALE GENOMIC DNA]</scope>
    <source>
        <strain evidence="2">cv. Jeju island</strain>
        <tissue evidence="1">Leaf</tissue>
    </source>
</reference>
<dbReference type="EMBL" id="PJQY01000363">
    <property type="protein sequence ID" value="PQQ12269.1"/>
    <property type="molecule type" value="Genomic_DNA"/>
</dbReference>
<accession>A0A314Z0A7</accession>
<dbReference type="AlphaFoldDB" id="A0A314Z0A7"/>